<sequence>MDDEGGYTTVAVAVALLVSLSLVFGSVAAQWVGARSAEVQRVADAVALSGENAVAAYSTVAQVLDACVLSMGLAGFVTCGAGLAVSCVPGLAARGAQITKAGARVLDARRDFSRQANEGLQRLEGLLPALVVANSGSCARANSREGLDYVGCAVPFPLESQSDFGALEDGADGNALTDLADRLGEESSKAQEAKERAREALERGWMADCGSSPYCLRERAAHLAGLADAQNPDYASPEEWTFGVPLLRARRYYAARLGAAALEGRNSEELTDAACRRAFYSFALDEVRRGEYAELDDGTVVADLPALPCNAEQTRAGRLYTDALWPVSREEGGRVLHSWNGCPGALGSVEGAASLRDLEQGAVSRCEVCRMDVSQMGKVAAASTSIENGFEHHWRLVVEAVGDYVAARADLAEAERSVRELADGGAQTFAEAVRQLSVRRPSLCPPGAWGCVAVVARGESAVTPSELTSAFVSSGRIPAGAAVSAAALAPDGATADSNVLSSFFDGLADSGSLVVGVADGVLGLWGRLLVGYGSLATSVSSTVGDFLGNLDGVFGGTVGSWLADRLGETVSLLGIQPADMRLRKPVTVNSQDVLDKGGLEGTGTVRTLVEALPESGSVMDYARTLGIWAADEYGPTITVANLEIPGTDISIPLTVDVSRLGDYLRGETQ</sequence>
<protein>
    <recommendedName>
        <fullName evidence="4">Flp pilus-assembly TadG-like N-terminal domain-containing protein</fullName>
    </recommendedName>
</protein>
<evidence type="ECO:0008006" key="4">
    <source>
        <dbReference type="Google" id="ProtNLM"/>
    </source>
</evidence>
<reference evidence="2 3" key="1">
    <citation type="submission" date="2024-04" db="EMBL/GenBank/DDBJ databases">
        <title>Human intestinal bacterial collection.</title>
        <authorList>
            <person name="Pauvert C."/>
            <person name="Hitch T.C.A."/>
            <person name="Clavel T."/>
        </authorList>
    </citation>
    <scope>NUCLEOTIDE SEQUENCE [LARGE SCALE GENOMIC DNA]</scope>
    <source>
        <strain evidence="2 3">CLA-AA-H197</strain>
    </source>
</reference>
<accession>A0ABV1IHJ9</accession>
<dbReference type="EMBL" id="JBBNGS010000018">
    <property type="protein sequence ID" value="MEQ2638385.1"/>
    <property type="molecule type" value="Genomic_DNA"/>
</dbReference>
<name>A0ABV1IHJ9_9ACTN</name>
<comment type="caution">
    <text evidence="2">The sequence shown here is derived from an EMBL/GenBank/DDBJ whole genome shotgun (WGS) entry which is preliminary data.</text>
</comment>
<keyword evidence="1" id="KW-0175">Coiled coil</keyword>
<proteinExistence type="predicted"/>
<evidence type="ECO:0000313" key="2">
    <source>
        <dbReference type="EMBL" id="MEQ2638385.1"/>
    </source>
</evidence>
<feature type="coiled-coil region" evidence="1">
    <location>
        <begin position="176"/>
        <end position="203"/>
    </location>
</feature>
<evidence type="ECO:0000313" key="3">
    <source>
        <dbReference type="Proteomes" id="UP001478817"/>
    </source>
</evidence>
<evidence type="ECO:0000256" key="1">
    <source>
        <dbReference type="SAM" id="Coils"/>
    </source>
</evidence>
<gene>
    <name evidence="2" type="ORF">AAAT05_08550</name>
</gene>
<dbReference type="Proteomes" id="UP001478817">
    <property type="component" value="Unassembled WGS sequence"/>
</dbReference>
<dbReference type="RefSeq" id="WP_349183087.1">
    <property type="nucleotide sequence ID" value="NZ_JBBNGS010000018.1"/>
</dbReference>
<keyword evidence="3" id="KW-1185">Reference proteome</keyword>
<organism evidence="2 3">
    <name type="scientific">Paratractidigestivibacter faecalis</name>
    <dbReference type="NCBI Taxonomy" id="2292441"/>
    <lineage>
        <taxon>Bacteria</taxon>
        <taxon>Bacillati</taxon>
        <taxon>Actinomycetota</taxon>
        <taxon>Coriobacteriia</taxon>
        <taxon>Coriobacteriales</taxon>
        <taxon>Atopobiaceae</taxon>
        <taxon>Paratractidigestivibacter</taxon>
    </lineage>
</organism>